<protein>
    <submittedName>
        <fullName evidence="2">Uncharacterized protein</fullName>
    </submittedName>
</protein>
<reference evidence="2 3" key="1">
    <citation type="journal article" date="2013" name="Curr. Biol.">
        <title>The Genome of the Foraminiferan Reticulomyxa filosa.</title>
        <authorList>
            <person name="Glockner G."/>
            <person name="Hulsmann N."/>
            <person name="Schleicher M."/>
            <person name="Noegel A.A."/>
            <person name="Eichinger L."/>
            <person name="Gallinger C."/>
            <person name="Pawlowski J."/>
            <person name="Sierra R."/>
            <person name="Euteneuer U."/>
            <person name="Pillet L."/>
            <person name="Moustafa A."/>
            <person name="Platzer M."/>
            <person name="Groth M."/>
            <person name="Szafranski K."/>
            <person name="Schliwa M."/>
        </authorList>
    </citation>
    <scope>NUCLEOTIDE SEQUENCE [LARGE SCALE GENOMIC DNA]</scope>
</reference>
<keyword evidence="3" id="KW-1185">Reference proteome</keyword>
<feature type="non-terminal residue" evidence="2">
    <location>
        <position position="209"/>
    </location>
</feature>
<dbReference type="Proteomes" id="UP000023152">
    <property type="component" value="Unassembled WGS sequence"/>
</dbReference>
<sequence>MGCCESVENDGVTLTETLEQNKGGPTAASDNEKAKADLNADAARKEANEKGENQLKVASEGNKTIEFNDDSITSPKTMLTIDASEKEDLVQPSPVLRNINVGTGLHKSGKANYDEKSPVFKGYTNTETLTVVGFDLMGDELSVGDSQERGKIDLVIDTHTGNPVSLNTSDYSHKQLKRFGKSPPPALITEPSLSQIPEILKIQSSGSQL</sequence>
<feature type="compositionally biased region" description="Basic and acidic residues" evidence="1">
    <location>
        <begin position="30"/>
        <end position="53"/>
    </location>
</feature>
<organism evidence="2 3">
    <name type="scientific">Reticulomyxa filosa</name>
    <dbReference type="NCBI Taxonomy" id="46433"/>
    <lineage>
        <taxon>Eukaryota</taxon>
        <taxon>Sar</taxon>
        <taxon>Rhizaria</taxon>
        <taxon>Retaria</taxon>
        <taxon>Foraminifera</taxon>
        <taxon>Monothalamids</taxon>
        <taxon>Reticulomyxidae</taxon>
        <taxon>Reticulomyxa</taxon>
    </lineage>
</organism>
<dbReference type="EMBL" id="ASPP01012372">
    <property type="protein sequence ID" value="ETO20672.1"/>
    <property type="molecule type" value="Genomic_DNA"/>
</dbReference>
<gene>
    <name evidence="2" type="ORF">RFI_16544</name>
</gene>
<dbReference type="AlphaFoldDB" id="X6N5T4"/>
<evidence type="ECO:0000313" key="3">
    <source>
        <dbReference type="Proteomes" id="UP000023152"/>
    </source>
</evidence>
<accession>X6N5T4</accession>
<comment type="caution">
    <text evidence="2">The sequence shown here is derived from an EMBL/GenBank/DDBJ whole genome shotgun (WGS) entry which is preliminary data.</text>
</comment>
<feature type="region of interest" description="Disordered" evidence="1">
    <location>
        <begin position="1"/>
        <end position="70"/>
    </location>
</feature>
<evidence type="ECO:0000313" key="2">
    <source>
        <dbReference type="EMBL" id="ETO20672.1"/>
    </source>
</evidence>
<evidence type="ECO:0000256" key="1">
    <source>
        <dbReference type="SAM" id="MobiDB-lite"/>
    </source>
</evidence>
<name>X6N5T4_RETFI</name>
<proteinExistence type="predicted"/>